<accession>A0A024GCS9</accession>
<dbReference type="AlphaFoldDB" id="A0A024GCS9"/>
<evidence type="ECO:0000313" key="3">
    <source>
        <dbReference type="Proteomes" id="UP000053237"/>
    </source>
</evidence>
<evidence type="ECO:0000313" key="2">
    <source>
        <dbReference type="EMBL" id="CCI44472.1"/>
    </source>
</evidence>
<protein>
    <recommendedName>
        <fullName evidence="4">DUF1279 domain-containing protein</fullName>
    </recommendedName>
</protein>
<keyword evidence="3" id="KW-1185">Reference proteome</keyword>
<evidence type="ECO:0008006" key="4">
    <source>
        <dbReference type="Google" id="ProtNLM"/>
    </source>
</evidence>
<keyword evidence="1" id="KW-0472">Membrane</keyword>
<feature type="transmembrane region" description="Helical" evidence="1">
    <location>
        <begin position="217"/>
        <end position="239"/>
    </location>
</feature>
<comment type="caution">
    <text evidence="2">The sequence shown here is derived from an EMBL/GenBank/DDBJ whole genome shotgun (WGS) entry which is preliminary data.</text>
</comment>
<name>A0A024GCS9_9STRA</name>
<reference evidence="2 3" key="1">
    <citation type="submission" date="2012-05" db="EMBL/GenBank/DDBJ databases">
        <title>Recombination and specialization in a pathogen metapopulation.</title>
        <authorList>
            <person name="Gardiner A."/>
            <person name="Kemen E."/>
            <person name="Schultz-Larsen T."/>
            <person name="MacLean D."/>
            <person name="Van Oosterhout C."/>
            <person name="Jones J.D.G."/>
        </authorList>
    </citation>
    <scope>NUCLEOTIDE SEQUENCE [LARGE SCALE GENOMIC DNA]</scope>
    <source>
        <strain evidence="2 3">Ac Nc2</strain>
    </source>
</reference>
<dbReference type="OrthoDB" id="426386at2759"/>
<dbReference type="Proteomes" id="UP000053237">
    <property type="component" value="Unassembled WGS sequence"/>
</dbReference>
<keyword evidence="1" id="KW-1133">Transmembrane helix</keyword>
<organism evidence="2 3">
    <name type="scientific">Albugo candida</name>
    <dbReference type="NCBI Taxonomy" id="65357"/>
    <lineage>
        <taxon>Eukaryota</taxon>
        <taxon>Sar</taxon>
        <taxon>Stramenopiles</taxon>
        <taxon>Oomycota</taxon>
        <taxon>Peronosporomycetes</taxon>
        <taxon>Albuginales</taxon>
        <taxon>Albuginaceae</taxon>
        <taxon>Albugo</taxon>
    </lineage>
</organism>
<evidence type="ECO:0000256" key="1">
    <source>
        <dbReference type="SAM" id="Phobius"/>
    </source>
</evidence>
<sequence length="251" mass="27304">MYRLLASNNLKSGLHIRPRTSSIFSQHRVLQRKSFCVPTSQNLAQKGVVNHLVHKLNDSIKHYPAETIGALLLSDIGSIAAMYALLSAIGLEFSPDFAIAYGVSRPIRRLRLPFDLATASVISKLVPAVSRVRLMDLAPVMSLNGKDGNEKSSWIGKIMGGTRNIVNKYGAAYMIGSRLTGFGFVCILYTLIKNGMDVTPVLQYFGMEEVSSTLSSYAAAVVFSSLLYPATLGVSGYAAPIIAKYRRSLLP</sequence>
<keyword evidence="1" id="KW-0812">Transmembrane</keyword>
<proteinExistence type="predicted"/>
<feature type="transmembrane region" description="Helical" evidence="1">
    <location>
        <begin position="171"/>
        <end position="192"/>
    </location>
</feature>
<dbReference type="InParanoid" id="A0A024GCS9"/>
<gene>
    <name evidence="2" type="ORF">BN9_052810</name>
</gene>
<dbReference type="EMBL" id="CAIX01000071">
    <property type="protein sequence ID" value="CCI44472.1"/>
    <property type="molecule type" value="Genomic_DNA"/>
</dbReference>